<dbReference type="AlphaFoldDB" id="A0AAU7EIT3"/>
<evidence type="ECO:0000256" key="1">
    <source>
        <dbReference type="SAM" id="Phobius"/>
    </source>
</evidence>
<dbReference type="PANTHER" id="PTHR38446">
    <property type="entry name" value="BLL0914 PROTEIN"/>
    <property type="match status" value="1"/>
</dbReference>
<keyword evidence="1" id="KW-1133">Transmembrane helix</keyword>
<feature type="transmembrane region" description="Helical" evidence="1">
    <location>
        <begin position="6"/>
        <end position="28"/>
    </location>
</feature>
<dbReference type="RefSeq" id="WP_308991391.1">
    <property type="nucleotide sequence ID" value="NZ_CP155618.1"/>
</dbReference>
<keyword evidence="3" id="KW-1185">Reference proteome</keyword>
<protein>
    <submittedName>
        <fullName evidence="2">DUF1304 domain-containing protein</fullName>
    </submittedName>
</protein>
<accession>A0AAU7EIT3</accession>
<dbReference type="Pfam" id="PF06993">
    <property type="entry name" value="DUF1304"/>
    <property type="match status" value="1"/>
</dbReference>
<feature type="transmembrane region" description="Helical" evidence="1">
    <location>
        <begin position="76"/>
        <end position="93"/>
    </location>
</feature>
<name>A0AAU7EIT3_9FLAO</name>
<feature type="transmembrane region" description="Helical" evidence="1">
    <location>
        <begin position="100"/>
        <end position="124"/>
    </location>
</feature>
<evidence type="ECO:0000313" key="2">
    <source>
        <dbReference type="EMBL" id="XBL15389.1"/>
    </source>
</evidence>
<dbReference type="PANTHER" id="PTHR38446:SF1">
    <property type="entry name" value="BLL0914 PROTEIN"/>
    <property type="match status" value="1"/>
</dbReference>
<organism evidence="2 3">
    <name type="scientific">Mariniflexile litorale</name>
    <dbReference type="NCBI Taxonomy" id="3045158"/>
    <lineage>
        <taxon>Bacteria</taxon>
        <taxon>Pseudomonadati</taxon>
        <taxon>Bacteroidota</taxon>
        <taxon>Flavobacteriia</taxon>
        <taxon>Flavobacteriales</taxon>
        <taxon>Flavobacteriaceae</taxon>
        <taxon>Mariniflexile</taxon>
    </lineage>
</organism>
<dbReference type="Proteomes" id="UP001224325">
    <property type="component" value="Chromosome"/>
</dbReference>
<dbReference type="InterPro" id="IPR009732">
    <property type="entry name" value="DUF1304"/>
</dbReference>
<keyword evidence="1" id="KW-0472">Membrane</keyword>
<sequence>MTYLIITLIAFVALEHFYFLILEMFLWTKPKGMKAFGLKSKQFAEDTKVLAANQGLYNGFLSAGLVFSIIQKDIQTAAFFLVCVIIAGIYGAYSTKQIKLFYVQAVPAIIALISCFFVKLNFYFTAVCV</sequence>
<keyword evidence="1" id="KW-0812">Transmembrane</keyword>
<proteinExistence type="predicted"/>
<dbReference type="EMBL" id="CP155618">
    <property type="protein sequence ID" value="XBL15389.1"/>
    <property type="molecule type" value="Genomic_DNA"/>
</dbReference>
<feature type="transmembrane region" description="Helical" evidence="1">
    <location>
        <begin position="49"/>
        <end position="70"/>
    </location>
</feature>
<gene>
    <name evidence="2" type="ORF">QLS71_005080</name>
</gene>
<reference evidence="2" key="1">
    <citation type="submission" date="2024-04" db="EMBL/GenBank/DDBJ databases">
        <title>Mariniflexile litorale, isolated from the shallow sediments of the Sea of Japan.</title>
        <authorList>
            <person name="Romanenko L."/>
            <person name="Isaeva M."/>
        </authorList>
    </citation>
    <scope>NUCLEOTIDE SEQUENCE [LARGE SCALE GENOMIC DNA]</scope>
    <source>
        <strain evidence="2">KMM 9835</strain>
    </source>
</reference>
<dbReference type="KEGG" id="mlil:QLS71_005080"/>
<evidence type="ECO:0000313" key="3">
    <source>
        <dbReference type="Proteomes" id="UP001224325"/>
    </source>
</evidence>